<protein>
    <recommendedName>
        <fullName evidence="1">PDZ domain-containing protein</fullName>
    </recommendedName>
</protein>
<dbReference type="InterPro" id="IPR011989">
    <property type="entry name" value="ARM-like"/>
</dbReference>
<dbReference type="InterPro" id="IPR036034">
    <property type="entry name" value="PDZ_sf"/>
</dbReference>
<dbReference type="Gene3D" id="2.30.42.10">
    <property type="match status" value="2"/>
</dbReference>
<evidence type="ECO:0000259" key="1">
    <source>
        <dbReference type="PROSITE" id="PS50106"/>
    </source>
</evidence>
<organism evidence="2 3">
    <name type="scientific">Geodia barretti</name>
    <name type="common">Barrett's horny sponge</name>
    <dbReference type="NCBI Taxonomy" id="519541"/>
    <lineage>
        <taxon>Eukaryota</taxon>
        <taxon>Metazoa</taxon>
        <taxon>Porifera</taxon>
        <taxon>Demospongiae</taxon>
        <taxon>Heteroscleromorpha</taxon>
        <taxon>Tetractinellida</taxon>
        <taxon>Astrophorina</taxon>
        <taxon>Geodiidae</taxon>
        <taxon>Geodia</taxon>
    </lineage>
</organism>
<dbReference type="InterPro" id="IPR004155">
    <property type="entry name" value="PBS_lyase_HEAT"/>
</dbReference>
<dbReference type="Pfam" id="PF13646">
    <property type="entry name" value="HEAT_2"/>
    <property type="match status" value="1"/>
</dbReference>
<feature type="domain" description="PDZ" evidence="1">
    <location>
        <begin position="79"/>
        <end position="123"/>
    </location>
</feature>
<evidence type="ECO:0000313" key="3">
    <source>
        <dbReference type="Proteomes" id="UP001174909"/>
    </source>
</evidence>
<dbReference type="PROSITE" id="PS50106">
    <property type="entry name" value="PDZ"/>
    <property type="match status" value="1"/>
</dbReference>
<reference evidence="2" key="1">
    <citation type="submission" date="2023-03" db="EMBL/GenBank/DDBJ databases">
        <authorList>
            <person name="Steffen K."/>
            <person name="Cardenas P."/>
        </authorList>
    </citation>
    <scope>NUCLEOTIDE SEQUENCE</scope>
</reference>
<dbReference type="InterPro" id="IPR001478">
    <property type="entry name" value="PDZ"/>
</dbReference>
<dbReference type="SMART" id="SM00567">
    <property type="entry name" value="EZ_HEAT"/>
    <property type="match status" value="4"/>
</dbReference>
<dbReference type="PANTHER" id="PTHR12697">
    <property type="entry name" value="PBS LYASE HEAT-LIKE PROTEIN"/>
    <property type="match status" value="1"/>
</dbReference>
<sequence>MELLQLDSDLDNRWSTTGVVVVDVNANGPANQANLEKGELISYVIGERTIRSTGDYKQAVKSAMKEDNNFILKLTDGREIRLAVRRSGDKAGLEVDGARVSKVTSGSPADTGNIKVGDTIQSVIDERNVQTIKDYKKALDEFAKYDSKVTFRTIELVGIKIGTVNTLGNLGDVRAVQPLTAFLENEGSTLRQPAAQALERLVALSQLNTLFQQFQQANVDELPADQLNPRQRESAEILGLLTSDLENNRVTLNDPFGTQFRHRSEALYQKITDGQMVELGQKNIKREVEPNQEIRRACISILGHLKPTSAIEDLITVMEDSMEVPGIRFKAGLALSQIGEDSVDALIAAFDRGNASVKDIAASALGNIGGNKARNMLINALKTTDNPTIKLTVADAVAKVGRSPSIEALRLQREGLPEGNGLRTFLDELQVLLFNVELKYQTHLNSENISAELRQEFKNNKIPLSQNAILSIQKKDSEWWIDDKDNKRMYIVRKEARKEEGRLNIYEPLDAQSVSYSVSN</sequence>
<dbReference type="Gene3D" id="1.25.10.10">
    <property type="entry name" value="Leucine-rich Repeat Variant"/>
    <property type="match status" value="2"/>
</dbReference>
<accession>A0AA35SBU3</accession>
<comment type="caution">
    <text evidence="2">The sequence shown here is derived from an EMBL/GenBank/DDBJ whole genome shotgun (WGS) entry which is preliminary data.</text>
</comment>
<dbReference type="AlphaFoldDB" id="A0AA35SBU3"/>
<dbReference type="SUPFAM" id="SSF48371">
    <property type="entry name" value="ARM repeat"/>
    <property type="match status" value="1"/>
</dbReference>
<dbReference type="SUPFAM" id="SSF50156">
    <property type="entry name" value="PDZ domain-like"/>
    <property type="match status" value="2"/>
</dbReference>
<evidence type="ECO:0000313" key="2">
    <source>
        <dbReference type="EMBL" id="CAI8025967.1"/>
    </source>
</evidence>
<dbReference type="Proteomes" id="UP001174909">
    <property type="component" value="Unassembled WGS sequence"/>
</dbReference>
<keyword evidence="3" id="KW-1185">Reference proteome</keyword>
<dbReference type="PANTHER" id="PTHR12697:SF5">
    <property type="entry name" value="DEOXYHYPUSINE HYDROXYLASE"/>
    <property type="match status" value="1"/>
</dbReference>
<dbReference type="EMBL" id="CASHTH010002193">
    <property type="protein sequence ID" value="CAI8025967.1"/>
    <property type="molecule type" value="Genomic_DNA"/>
</dbReference>
<gene>
    <name evidence="2" type="ORF">GBAR_LOCUS14960</name>
</gene>
<proteinExistence type="predicted"/>
<dbReference type="GO" id="GO:0016491">
    <property type="term" value="F:oxidoreductase activity"/>
    <property type="evidence" value="ECO:0007669"/>
    <property type="project" value="TreeGrafter"/>
</dbReference>
<dbReference type="InterPro" id="IPR016024">
    <property type="entry name" value="ARM-type_fold"/>
</dbReference>
<dbReference type="Pfam" id="PF03130">
    <property type="entry name" value="HEAT_PBS"/>
    <property type="match status" value="1"/>
</dbReference>
<name>A0AA35SBU3_GEOBA</name>